<name>A0A3L8D7A4_OOCBI</name>
<evidence type="ECO:0000256" key="12">
    <source>
        <dbReference type="ARBA" id="ARBA00045850"/>
    </source>
</evidence>
<dbReference type="PRINTS" id="PR02086">
    <property type="entry name" value="PUTNUCHARBI1"/>
</dbReference>
<evidence type="ECO:0000256" key="7">
    <source>
        <dbReference type="ARBA" id="ARBA00022722"/>
    </source>
</evidence>
<sequence>MADIVKLTVSVISEILRNDSSDSDSSSNEEWESLLKEKERRIIRPRIQGYAECVVARYTNYDFQHHFRLQRATFEYILSVIEKDFVRKTTDCEMIPFRQQCLIALWKMAMMDSYRSIADRFNVDKAAALRAVRRVTHALFKVAPHYISWPTNDQAQLVMRKFEENSRFPKIIGAIDGTYIKIDAPKENAADYVNRKGYHSIQLQVVCDHRAVITHCYVGHPGSLHDQR</sequence>
<evidence type="ECO:0000256" key="4">
    <source>
        <dbReference type="ARBA" id="ARBA00006958"/>
    </source>
</evidence>
<evidence type="ECO:0000256" key="6">
    <source>
        <dbReference type="ARBA" id="ARBA00022490"/>
    </source>
</evidence>
<dbReference type="GO" id="GO:0005737">
    <property type="term" value="C:cytoplasm"/>
    <property type="evidence" value="ECO:0007669"/>
    <property type="project" value="UniProtKB-SubCell"/>
</dbReference>
<evidence type="ECO:0000256" key="5">
    <source>
        <dbReference type="ARBA" id="ARBA00015519"/>
    </source>
</evidence>
<evidence type="ECO:0000256" key="10">
    <source>
        <dbReference type="ARBA" id="ARBA00023242"/>
    </source>
</evidence>
<organism evidence="14 15">
    <name type="scientific">Ooceraea biroi</name>
    <name type="common">Clonal raider ant</name>
    <name type="synonym">Cerapachys biroi</name>
    <dbReference type="NCBI Taxonomy" id="2015173"/>
    <lineage>
        <taxon>Eukaryota</taxon>
        <taxon>Metazoa</taxon>
        <taxon>Ecdysozoa</taxon>
        <taxon>Arthropoda</taxon>
        <taxon>Hexapoda</taxon>
        <taxon>Insecta</taxon>
        <taxon>Pterygota</taxon>
        <taxon>Neoptera</taxon>
        <taxon>Endopterygota</taxon>
        <taxon>Hymenoptera</taxon>
        <taxon>Apocrita</taxon>
        <taxon>Aculeata</taxon>
        <taxon>Formicoidea</taxon>
        <taxon>Formicidae</taxon>
        <taxon>Dorylinae</taxon>
        <taxon>Ooceraea</taxon>
    </lineage>
</organism>
<dbReference type="PANTHER" id="PTHR22930:SF85">
    <property type="entry name" value="GH03217P-RELATED"/>
    <property type="match status" value="1"/>
</dbReference>
<keyword evidence="7" id="KW-0540">Nuclease</keyword>
<comment type="cofactor">
    <cofactor evidence="1">
        <name>a divalent metal cation</name>
        <dbReference type="ChEBI" id="CHEBI:60240"/>
    </cofactor>
</comment>
<dbReference type="Proteomes" id="UP000279307">
    <property type="component" value="Chromosome 12"/>
</dbReference>
<evidence type="ECO:0000256" key="3">
    <source>
        <dbReference type="ARBA" id="ARBA00004496"/>
    </source>
</evidence>
<keyword evidence="8" id="KW-0479">Metal-binding</keyword>
<dbReference type="EMBL" id="QOIP01000012">
    <property type="protein sequence ID" value="RLU15953.1"/>
    <property type="molecule type" value="Genomic_DNA"/>
</dbReference>
<keyword evidence="6" id="KW-0963">Cytoplasm</keyword>
<dbReference type="AlphaFoldDB" id="A0A3L8D7A4"/>
<reference evidence="14 15" key="1">
    <citation type="journal article" date="2018" name="Genome Res.">
        <title>The genomic architecture and molecular evolution of ant odorant receptors.</title>
        <authorList>
            <person name="McKenzie S.K."/>
            <person name="Kronauer D.J.C."/>
        </authorList>
    </citation>
    <scope>NUCLEOTIDE SEQUENCE [LARGE SCALE GENOMIC DNA]</scope>
    <source>
        <strain evidence="14">Clonal line C1</strain>
    </source>
</reference>
<evidence type="ECO:0000313" key="14">
    <source>
        <dbReference type="EMBL" id="RLU15953.1"/>
    </source>
</evidence>
<evidence type="ECO:0000256" key="2">
    <source>
        <dbReference type="ARBA" id="ARBA00004123"/>
    </source>
</evidence>
<dbReference type="PANTHER" id="PTHR22930">
    <property type="match status" value="1"/>
</dbReference>
<dbReference type="GO" id="GO:0004518">
    <property type="term" value="F:nuclease activity"/>
    <property type="evidence" value="ECO:0007669"/>
    <property type="project" value="UniProtKB-KW"/>
</dbReference>
<comment type="subcellular location">
    <subcellularLocation>
        <location evidence="3">Cytoplasm</location>
    </subcellularLocation>
    <subcellularLocation>
        <location evidence="2">Nucleus</location>
    </subcellularLocation>
</comment>
<comment type="caution">
    <text evidence="14">The sequence shown here is derived from an EMBL/GenBank/DDBJ whole genome shotgun (WGS) entry which is preliminary data.</text>
</comment>
<evidence type="ECO:0000256" key="8">
    <source>
        <dbReference type="ARBA" id="ARBA00022723"/>
    </source>
</evidence>
<dbReference type="OrthoDB" id="2668416at2759"/>
<feature type="domain" description="DDE Tnp4" evidence="13">
    <location>
        <begin position="175"/>
        <end position="227"/>
    </location>
</feature>
<accession>A0A3L8D7A4</accession>
<keyword evidence="10" id="KW-0539">Nucleus</keyword>
<dbReference type="GO" id="GO:0016787">
    <property type="term" value="F:hydrolase activity"/>
    <property type="evidence" value="ECO:0007669"/>
    <property type="project" value="UniProtKB-KW"/>
</dbReference>
<dbReference type="GO" id="GO:0005634">
    <property type="term" value="C:nucleus"/>
    <property type="evidence" value="ECO:0007669"/>
    <property type="project" value="UniProtKB-SubCell"/>
</dbReference>
<keyword evidence="9" id="KW-0378">Hydrolase</keyword>
<evidence type="ECO:0000259" key="13">
    <source>
        <dbReference type="Pfam" id="PF13359"/>
    </source>
</evidence>
<dbReference type="InterPro" id="IPR026103">
    <property type="entry name" value="HARBI1_animal"/>
</dbReference>
<dbReference type="InterPro" id="IPR045249">
    <property type="entry name" value="HARBI1-like"/>
</dbReference>
<comment type="similarity">
    <text evidence="4">Belongs to the HARBI1 family.</text>
</comment>
<evidence type="ECO:0000256" key="1">
    <source>
        <dbReference type="ARBA" id="ARBA00001968"/>
    </source>
</evidence>
<dbReference type="Pfam" id="PF13359">
    <property type="entry name" value="DDE_Tnp_4"/>
    <property type="match status" value="1"/>
</dbReference>
<evidence type="ECO:0000313" key="15">
    <source>
        <dbReference type="Proteomes" id="UP000279307"/>
    </source>
</evidence>
<proteinExistence type="inferred from homology"/>
<gene>
    <name evidence="14" type="ORF">DMN91_011711</name>
</gene>
<protein>
    <recommendedName>
        <fullName evidence="5">Putative nuclease HARBI1</fullName>
    </recommendedName>
    <alternativeName>
        <fullName evidence="11">Harbinger transposase-derived nuclease</fullName>
    </alternativeName>
</protein>
<dbReference type="GO" id="GO:0046872">
    <property type="term" value="F:metal ion binding"/>
    <property type="evidence" value="ECO:0007669"/>
    <property type="project" value="UniProtKB-KW"/>
</dbReference>
<evidence type="ECO:0000256" key="9">
    <source>
        <dbReference type="ARBA" id="ARBA00022801"/>
    </source>
</evidence>
<comment type="function">
    <text evidence="12">Transposase-derived protein that may have nuclease activity. Does not have transposase activity.</text>
</comment>
<dbReference type="InterPro" id="IPR027806">
    <property type="entry name" value="HARBI1_dom"/>
</dbReference>
<evidence type="ECO:0000256" key="11">
    <source>
        <dbReference type="ARBA" id="ARBA00030126"/>
    </source>
</evidence>